<organism evidence="1 2">
    <name type="scientific">Diversispora eburnea</name>
    <dbReference type="NCBI Taxonomy" id="1213867"/>
    <lineage>
        <taxon>Eukaryota</taxon>
        <taxon>Fungi</taxon>
        <taxon>Fungi incertae sedis</taxon>
        <taxon>Mucoromycota</taxon>
        <taxon>Glomeromycotina</taxon>
        <taxon>Glomeromycetes</taxon>
        <taxon>Diversisporales</taxon>
        <taxon>Diversisporaceae</taxon>
        <taxon>Diversispora</taxon>
    </lineage>
</organism>
<dbReference type="Gene3D" id="3.80.10.10">
    <property type="entry name" value="Ribonuclease Inhibitor"/>
    <property type="match status" value="1"/>
</dbReference>
<reference evidence="1" key="1">
    <citation type="submission" date="2021-06" db="EMBL/GenBank/DDBJ databases">
        <authorList>
            <person name="Kallberg Y."/>
            <person name="Tangrot J."/>
            <person name="Rosling A."/>
        </authorList>
    </citation>
    <scope>NUCLEOTIDE SEQUENCE</scope>
    <source>
        <strain evidence="1">AZ414A</strain>
    </source>
</reference>
<comment type="caution">
    <text evidence="1">The sequence shown here is derived from an EMBL/GenBank/DDBJ whole genome shotgun (WGS) entry which is preliminary data.</text>
</comment>
<evidence type="ECO:0000313" key="1">
    <source>
        <dbReference type="EMBL" id="CAG8433851.1"/>
    </source>
</evidence>
<sequence>MREIFKDLSISTLFKCIQVDSYWCWNGVPLIWRNPFLESLDGKNYKIIPIILSYISKETREFLNLSYKIFNIPTSTFFNYPSFCRQIEIGNHIEIKLAEWIKYNDLILNRNILNNLIEIIFQVIWEKCEKIDSISISFCDYAKYHWAENIFSGIKSKDFLFRLNLLRYNYSNQSESGIIFKSLNSHVKHIKILDVYQPETSDKIQIWLDNFREFIKNLDILEIVILRGFNQYLPTVFGILVLHKKSIRSFEIYDFYADEEKFEFLLEFDKLENLLLEGNFGLNVLEPLSRANFNNLSQFSLIDNSIAWNGISLLDPISALIQNNGNNFTDLRLDNFYSPPGRLEIVAKYCPNLLFLSTRLYSILDLDGLFSVFKNCKKLEKLVIDQKYHRIFKFRLDEFVLEFSNNFPETIQCLEITDNSLELDSLITFLDKSGTGLKQFKYKYNLMKWIFDIPADQQDLLQRIENVTKDKVIKRRCEGTSHFWAEGLVHIEWF</sequence>
<dbReference type="OrthoDB" id="2308256at2759"/>
<keyword evidence="2" id="KW-1185">Reference proteome</keyword>
<dbReference type="EMBL" id="CAJVPK010000020">
    <property type="protein sequence ID" value="CAG8433851.1"/>
    <property type="molecule type" value="Genomic_DNA"/>
</dbReference>
<dbReference type="SUPFAM" id="SSF52047">
    <property type="entry name" value="RNI-like"/>
    <property type="match status" value="1"/>
</dbReference>
<evidence type="ECO:0000313" key="2">
    <source>
        <dbReference type="Proteomes" id="UP000789706"/>
    </source>
</evidence>
<dbReference type="AlphaFoldDB" id="A0A9N8V168"/>
<name>A0A9N8V168_9GLOM</name>
<proteinExistence type="predicted"/>
<dbReference type="Proteomes" id="UP000789706">
    <property type="component" value="Unassembled WGS sequence"/>
</dbReference>
<gene>
    <name evidence="1" type="ORF">DEBURN_LOCUS585</name>
</gene>
<dbReference type="InterPro" id="IPR032675">
    <property type="entry name" value="LRR_dom_sf"/>
</dbReference>
<protein>
    <submittedName>
        <fullName evidence="1">6995_t:CDS:1</fullName>
    </submittedName>
</protein>
<accession>A0A9N8V168</accession>